<evidence type="ECO:0000313" key="1">
    <source>
        <dbReference type="EMBL" id="SDL69301.1"/>
    </source>
</evidence>
<dbReference type="OrthoDB" id="1418365at2"/>
<reference evidence="1 2" key="1">
    <citation type="submission" date="2016-10" db="EMBL/GenBank/DDBJ databases">
        <authorList>
            <person name="de Groot N.N."/>
        </authorList>
    </citation>
    <scope>NUCLEOTIDE SEQUENCE [LARGE SCALE GENOMIC DNA]</scope>
    <source>
        <strain evidence="1 2">DSM 25186</strain>
    </source>
</reference>
<sequence>MLQKLSYIGGWIFLLAFTSVGVPRLAQAQPTVTNVAVSAQVWAASALRSTEAAFFAAPDSQPLFQEFETYRQQLADKREGRTDQAFLRFLFHRVQRDYFHEFYSYSGVDQILTQGRFNCLSATAFYALLLQEFDYRFHIMETPLHTYLLVETTRGQVLLETTDPAHGFVTSARRIKNLQQQYQHDALRALREGSTPGQFRSVLEEISLENLCGLQYYNRAIDSYNRGEYDAAVRWLTEGYAYYPSSRFVDLFARCALHLPSLPAHDVAIERYLQRRSVALATP</sequence>
<dbReference type="EMBL" id="FNFO01000007">
    <property type="protein sequence ID" value="SDL69301.1"/>
    <property type="molecule type" value="Genomic_DNA"/>
</dbReference>
<organism evidence="1 2">
    <name type="scientific">Catalinimonas alkaloidigena</name>
    <dbReference type="NCBI Taxonomy" id="1075417"/>
    <lineage>
        <taxon>Bacteria</taxon>
        <taxon>Pseudomonadati</taxon>
        <taxon>Bacteroidota</taxon>
        <taxon>Cytophagia</taxon>
        <taxon>Cytophagales</taxon>
        <taxon>Catalimonadaceae</taxon>
        <taxon>Catalinimonas</taxon>
    </lineage>
</organism>
<name>A0A1G9M5T1_9BACT</name>
<gene>
    <name evidence="1" type="ORF">SAMN05421823_107268</name>
</gene>
<evidence type="ECO:0000313" key="2">
    <source>
        <dbReference type="Proteomes" id="UP000198510"/>
    </source>
</evidence>
<dbReference type="STRING" id="1075417.SAMN05421823_107268"/>
<dbReference type="Proteomes" id="UP000198510">
    <property type="component" value="Unassembled WGS sequence"/>
</dbReference>
<evidence type="ECO:0008006" key="3">
    <source>
        <dbReference type="Google" id="ProtNLM"/>
    </source>
</evidence>
<accession>A0A1G9M5T1</accession>
<dbReference type="RefSeq" id="WP_089684691.1">
    <property type="nucleotide sequence ID" value="NZ_FNFO01000007.1"/>
</dbReference>
<keyword evidence="2" id="KW-1185">Reference proteome</keyword>
<protein>
    <recommendedName>
        <fullName evidence="3">Transglutaminase-like superfamily protein</fullName>
    </recommendedName>
</protein>
<proteinExistence type="predicted"/>
<dbReference type="AlphaFoldDB" id="A0A1G9M5T1"/>